<feature type="compositionally biased region" description="Basic and acidic residues" evidence="1">
    <location>
        <begin position="347"/>
        <end position="357"/>
    </location>
</feature>
<evidence type="ECO:0000259" key="2">
    <source>
        <dbReference type="Pfam" id="PF13401"/>
    </source>
</evidence>
<comment type="caution">
    <text evidence="3">The sequence shown here is derived from an EMBL/GenBank/DDBJ whole genome shotgun (WGS) entry which is preliminary data.</text>
</comment>
<dbReference type="RefSeq" id="WP_073607229.1">
    <property type="nucleotide sequence ID" value="NZ_MRCG01000002.1"/>
</dbReference>
<dbReference type="InterPro" id="IPR049945">
    <property type="entry name" value="AAA_22"/>
</dbReference>
<dbReference type="InterPro" id="IPR027417">
    <property type="entry name" value="P-loop_NTPase"/>
</dbReference>
<dbReference type="Proteomes" id="UP000185557">
    <property type="component" value="Unassembled WGS sequence"/>
</dbReference>
<accession>A0A1U7J993</accession>
<dbReference type="OrthoDB" id="9086539at2"/>
<name>A0A1U7J993_9CYAN</name>
<sequence>MTRLFPEDLLKADKVERSRYFQGVIVNHVKLSEVAQKVYKLIINPSSQSSIITVIGPTGVGKSTLIPQIEEMLFKRSLEDKNFHPGRIPVVSLEAASPSSGIFDWKDYYYRALIKMEEPLIDYKIDYSTQEIYRDANGKIKVKPTTSTNRLRHAQENALWHRQPYAVILDEAQHIQKMSSGRRLQDNMDCLKSIANITKIPHVLIGTYELLMMRNLSAQLSRRNQEVHFSRYTANFESDKKNFRKVLHSLGFLFMPMAQENDLDSEWKYCYERSLGCVGILKDWLSRALNYALDEGSEKITKTHLENTALTVDQCQKIAIEIIEGEQSMEESPSKVDRLRELLELDEKFTKEPEKKSTPSKRGRRVGTPNPVRRKSHVDE</sequence>
<dbReference type="AlphaFoldDB" id="A0A1U7J993"/>
<dbReference type="SUPFAM" id="SSF52540">
    <property type="entry name" value="P-loop containing nucleoside triphosphate hydrolases"/>
    <property type="match status" value="1"/>
</dbReference>
<dbReference type="EMBL" id="MRCG01000002">
    <property type="protein sequence ID" value="OKH49989.1"/>
    <property type="molecule type" value="Genomic_DNA"/>
</dbReference>
<feature type="domain" description="ORC1/DEAH AAA+ ATPase" evidence="2">
    <location>
        <begin position="48"/>
        <end position="211"/>
    </location>
</feature>
<gene>
    <name evidence="3" type="ORF">NIES30_04575</name>
</gene>
<evidence type="ECO:0000256" key="1">
    <source>
        <dbReference type="SAM" id="MobiDB-lite"/>
    </source>
</evidence>
<dbReference type="GO" id="GO:0016887">
    <property type="term" value="F:ATP hydrolysis activity"/>
    <property type="evidence" value="ECO:0007669"/>
    <property type="project" value="InterPro"/>
</dbReference>
<dbReference type="Gene3D" id="3.40.50.300">
    <property type="entry name" value="P-loop containing nucleotide triphosphate hydrolases"/>
    <property type="match status" value="1"/>
</dbReference>
<keyword evidence="4" id="KW-1185">Reference proteome</keyword>
<dbReference type="Pfam" id="PF13401">
    <property type="entry name" value="AAA_22"/>
    <property type="match status" value="1"/>
</dbReference>
<reference evidence="3 4" key="1">
    <citation type="submission" date="2016-11" db="EMBL/GenBank/DDBJ databases">
        <title>Draft Genome Sequences of Nine Cyanobacterial Strains from Diverse Habitats.</title>
        <authorList>
            <person name="Zhu T."/>
            <person name="Hou S."/>
            <person name="Lu X."/>
            <person name="Hess W.R."/>
        </authorList>
    </citation>
    <scope>NUCLEOTIDE SEQUENCE [LARGE SCALE GENOMIC DNA]</scope>
    <source>
        <strain evidence="3 4">NIES-30</strain>
    </source>
</reference>
<proteinExistence type="predicted"/>
<dbReference type="STRING" id="549789.NIES30_04575"/>
<evidence type="ECO:0000313" key="4">
    <source>
        <dbReference type="Proteomes" id="UP000185557"/>
    </source>
</evidence>
<evidence type="ECO:0000313" key="3">
    <source>
        <dbReference type="EMBL" id="OKH49989.1"/>
    </source>
</evidence>
<protein>
    <recommendedName>
        <fullName evidence="2">ORC1/DEAH AAA+ ATPase domain-containing protein</fullName>
    </recommendedName>
</protein>
<organism evidence="3 4">
    <name type="scientific">Phormidium tenue NIES-30</name>
    <dbReference type="NCBI Taxonomy" id="549789"/>
    <lineage>
        <taxon>Bacteria</taxon>
        <taxon>Bacillati</taxon>
        <taxon>Cyanobacteriota</taxon>
        <taxon>Cyanophyceae</taxon>
        <taxon>Oscillatoriophycideae</taxon>
        <taxon>Oscillatoriales</taxon>
        <taxon>Oscillatoriaceae</taxon>
        <taxon>Phormidium</taxon>
    </lineage>
</organism>
<feature type="region of interest" description="Disordered" evidence="1">
    <location>
        <begin position="347"/>
        <end position="380"/>
    </location>
</feature>